<accession>A0A8H4X617</accession>
<dbReference type="PANTHER" id="PTHR39469:SF1">
    <property type="entry name" value="DUF4203 DOMAIN-CONTAINING PROTEIN"/>
    <property type="match status" value="1"/>
</dbReference>
<keyword evidence="3 6" id="KW-1133">Transmembrane helix</keyword>
<reference evidence="9" key="2">
    <citation type="submission" date="2020-05" db="EMBL/GenBank/DDBJ databases">
        <authorList>
            <person name="Kim H.-S."/>
            <person name="Proctor R.H."/>
            <person name="Brown D.W."/>
        </authorList>
    </citation>
    <scope>NUCLEOTIDE SEQUENCE</scope>
    <source>
        <strain evidence="9">NRRL 22465</strain>
    </source>
</reference>
<feature type="region of interest" description="Disordered" evidence="5">
    <location>
        <begin position="31"/>
        <end position="106"/>
    </location>
</feature>
<evidence type="ECO:0000313" key="9">
    <source>
        <dbReference type="EMBL" id="KAF4963243.1"/>
    </source>
</evidence>
<feature type="transmembrane region" description="Helical" evidence="6">
    <location>
        <begin position="157"/>
        <end position="177"/>
    </location>
</feature>
<evidence type="ECO:0000256" key="7">
    <source>
        <dbReference type="SAM" id="SignalP"/>
    </source>
</evidence>
<feature type="domain" description="TM7S3/TM198-like" evidence="8">
    <location>
        <begin position="135"/>
        <end position="180"/>
    </location>
</feature>
<dbReference type="AlphaFoldDB" id="A0A8H4X617"/>
<dbReference type="Pfam" id="PF13886">
    <property type="entry name" value="TM7S3_TM198"/>
    <property type="match status" value="1"/>
</dbReference>
<dbReference type="Proteomes" id="UP000635477">
    <property type="component" value="Unassembled WGS sequence"/>
</dbReference>
<protein>
    <recommendedName>
        <fullName evidence="8">TM7S3/TM198-like domain-containing protein</fullName>
    </recommendedName>
</protein>
<comment type="caution">
    <text evidence="9">The sequence shown here is derived from an EMBL/GenBank/DDBJ whole genome shotgun (WGS) entry which is preliminary data.</text>
</comment>
<evidence type="ECO:0000259" key="8">
    <source>
        <dbReference type="Pfam" id="PF13886"/>
    </source>
</evidence>
<name>A0A8H4X617_9HYPO</name>
<dbReference type="OrthoDB" id="102260at2759"/>
<evidence type="ECO:0000256" key="1">
    <source>
        <dbReference type="ARBA" id="ARBA00004141"/>
    </source>
</evidence>
<reference evidence="9" key="1">
    <citation type="journal article" date="2020" name="BMC Genomics">
        <title>Correction to: Identification and distribution of gene clusters required for synthesis of sphingolipid metabolism inhibitors in diverse species of the filamentous fungus Fusarium.</title>
        <authorList>
            <person name="Kim H.S."/>
            <person name="Lohmar J.M."/>
            <person name="Busman M."/>
            <person name="Brown D.W."/>
            <person name="Naumann T.A."/>
            <person name="Divon H.H."/>
            <person name="Lysoe E."/>
            <person name="Uhlig S."/>
            <person name="Proctor R.H."/>
        </authorList>
    </citation>
    <scope>NUCLEOTIDE SEQUENCE</scope>
    <source>
        <strain evidence="9">NRRL 22465</strain>
    </source>
</reference>
<proteinExistence type="predicted"/>
<feature type="signal peptide" evidence="7">
    <location>
        <begin position="1"/>
        <end position="23"/>
    </location>
</feature>
<keyword evidence="10" id="KW-1185">Reference proteome</keyword>
<feature type="compositionally biased region" description="Basic and acidic residues" evidence="5">
    <location>
        <begin position="44"/>
        <end position="53"/>
    </location>
</feature>
<evidence type="ECO:0000256" key="4">
    <source>
        <dbReference type="ARBA" id="ARBA00023136"/>
    </source>
</evidence>
<feature type="non-terminal residue" evidence="9">
    <location>
        <position position="184"/>
    </location>
</feature>
<dbReference type="GO" id="GO:0016020">
    <property type="term" value="C:membrane"/>
    <property type="evidence" value="ECO:0007669"/>
    <property type="project" value="UniProtKB-SubCell"/>
</dbReference>
<dbReference type="InterPro" id="IPR025256">
    <property type="entry name" value="TM7S3/TM198-like_dom"/>
</dbReference>
<evidence type="ECO:0000313" key="10">
    <source>
        <dbReference type="Proteomes" id="UP000635477"/>
    </source>
</evidence>
<evidence type="ECO:0000256" key="5">
    <source>
        <dbReference type="SAM" id="MobiDB-lite"/>
    </source>
</evidence>
<comment type="subcellular location">
    <subcellularLocation>
        <location evidence="1">Membrane</location>
        <topology evidence="1">Multi-pass membrane protein</topology>
    </subcellularLocation>
</comment>
<keyword evidence="4 6" id="KW-0472">Membrane</keyword>
<keyword evidence="7" id="KW-0732">Signal</keyword>
<evidence type="ECO:0000256" key="3">
    <source>
        <dbReference type="ARBA" id="ARBA00022989"/>
    </source>
</evidence>
<feature type="chain" id="PRO_5033989596" description="TM7S3/TM198-like domain-containing protein" evidence="7">
    <location>
        <begin position="24"/>
        <end position="184"/>
    </location>
</feature>
<gene>
    <name evidence="9" type="ORF">FZEAL_10946</name>
</gene>
<feature type="compositionally biased region" description="Low complexity" evidence="5">
    <location>
        <begin position="77"/>
        <end position="97"/>
    </location>
</feature>
<feature type="compositionally biased region" description="Polar residues" evidence="5">
    <location>
        <begin position="55"/>
        <end position="66"/>
    </location>
</feature>
<evidence type="ECO:0000256" key="6">
    <source>
        <dbReference type="SAM" id="Phobius"/>
    </source>
</evidence>
<feature type="compositionally biased region" description="Basic and acidic residues" evidence="5">
    <location>
        <begin position="67"/>
        <end position="76"/>
    </location>
</feature>
<evidence type="ECO:0000256" key="2">
    <source>
        <dbReference type="ARBA" id="ARBA00022692"/>
    </source>
</evidence>
<feature type="transmembrane region" description="Helical" evidence="6">
    <location>
        <begin position="131"/>
        <end position="150"/>
    </location>
</feature>
<sequence>MLPRWSRLWVLLCLLLVFQHASGEVFRIAPRQDDEPRTTTAIESDSKSTREDESTSQTAEASSRKSQAPDESKSESESVSVTATGTEASATSESTSTDPSLPTETYYDPDIYNATIPAGQLPLTPKLTPGWGVAGVIMLLTGVTHALIGIKNRMVHTFFSTALSAALGVAVLIVYVMKVDVSDG</sequence>
<organism evidence="9 10">
    <name type="scientific">Fusarium zealandicum</name>
    <dbReference type="NCBI Taxonomy" id="1053134"/>
    <lineage>
        <taxon>Eukaryota</taxon>
        <taxon>Fungi</taxon>
        <taxon>Dikarya</taxon>
        <taxon>Ascomycota</taxon>
        <taxon>Pezizomycotina</taxon>
        <taxon>Sordariomycetes</taxon>
        <taxon>Hypocreomycetidae</taxon>
        <taxon>Hypocreales</taxon>
        <taxon>Nectriaceae</taxon>
        <taxon>Fusarium</taxon>
        <taxon>Fusarium staphyleae species complex</taxon>
    </lineage>
</organism>
<keyword evidence="2 6" id="KW-0812">Transmembrane</keyword>
<dbReference type="PANTHER" id="PTHR39469">
    <property type="entry name" value="CHROMOSOME 1, WHOLE GENOME SHOTGUN SEQUENCE"/>
    <property type="match status" value="1"/>
</dbReference>
<dbReference type="EMBL" id="JABEYC010001646">
    <property type="protein sequence ID" value="KAF4963243.1"/>
    <property type="molecule type" value="Genomic_DNA"/>
</dbReference>